<proteinExistence type="predicted"/>
<dbReference type="Proteomes" id="UP000688137">
    <property type="component" value="Unassembled WGS sequence"/>
</dbReference>
<keyword evidence="2" id="KW-1185">Reference proteome</keyword>
<sequence>MTLNQQDLFTTTTLIFNLRFNCQQFTKTLLRVRRLKNYSIYKPELTNLIKMICIQQVQEFFIRQTIGISDSGYYLIWDKELNQIINFLLIVDQLHPYQNYLLQPYVNQLNILKIAIIVRNLSRIDSGSVCRFFMQNLQQNQKLNNKWYL</sequence>
<gene>
    <name evidence="1" type="ORF">PPRIM_AZ9-3.1.T0210208</name>
</gene>
<accession>A0A8S1KH13</accession>
<name>A0A8S1KH13_PARPR</name>
<reference evidence="1" key="1">
    <citation type="submission" date="2021-01" db="EMBL/GenBank/DDBJ databases">
        <authorList>
            <consortium name="Genoscope - CEA"/>
            <person name="William W."/>
        </authorList>
    </citation>
    <scope>NUCLEOTIDE SEQUENCE</scope>
</reference>
<organism evidence="1 2">
    <name type="scientific">Paramecium primaurelia</name>
    <dbReference type="NCBI Taxonomy" id="5886"/>
    <lineage>
        <taxon>Eukaryota</taxon>
        <taxon>Sar</taxon>
        <taxon>Alveolata</taxon>
        <taxon>Ciliophora</taxon>
        <taxon>Intramacronucleata</taxon>
        <taxon>Oligohymenophorea</taxon>
        <taxon>Peniculida</taxon>
        <taxon>Parameciidae</taxon>
        <taxon>Paramecium</taxon>
    </lineage>
</organism>
<dbReference type="EMBL" id="CAJJDM010000019">
    <property type="protein sequence ID" value="CAD8053937.1"/>
    <property type="molecule type" value="Genomic_DNA"/>
</dbReference>
<evidence type="ECO:0000313" key="1">
    <source>
        <dbReference type="EMBL" id="CAD8053937.1"/>
    </source>
</evidence>
<protein>
    <submittedName>
        <fullName evidence="1">Uncharacterized protein</fullName>
    </submittedName>
</protein>
<evidence type="ECO:0000313" key="2">
    <source>
        <dbReference type="Proteomes" id="UP000688137"/>
    </source>
</evidence>
<comment type="caution">
    <text evidence="1">The sequence shown here is derived from an EMBL/GenBank/DDBJ whole genome shotgun (WGS) entry which is preliminary data.</text>
</comment>
<dbReference type="AlphaFoldDB" id="A0A8S1KH13"/>